<name>B9KYG6_THERP</name>
<gene>
    <name evidence="1" type="ordered locus">trd_0512</name>
</gene>
<dbReference type="STRING" id="309801.trd_0512"/>
<keyword evidence="2" id="KW-1185">Reference proteome</keyword>
<organism evidence="1 2">
    <name type="scientific">Thermomicrobium roseum (strain ATCC 27502 / DSM 5159 / P-2)</name>
    <dbReference type="NCBI Taxonomy" id="309801"/>
    <lineage>
        <taxon>Bacteria</taxon>
        <taxon>Pseudomonadati</taxon>
        <taxon>Thermomicrobiota</taxon>
        <taxon>Thermomicrobia</taxon>
        <taxon>Thermomicrobiales</taxon>
        <taxon>Thermomicrobiaceae</taxon>
        <taxon>Thermomicrobium</taxon>
    </lineage>
</organism>
<dbReference type="Pfam" id="PF07920">
    <property type="entry name" value="DUF1684"/>
    <property type="match status" value="1"/>
</dbReference>
<dbReference type="Gene3D" id="6.10.250.1680">
    <property type="match status" value="1"/>
</dbReference>
<dbReference type="PANTHER" id="PTHR41913">
    <property type="entry name" value="DUF1684 DOMAIN-CONTAINING PROTEIN"/>
    <property type="match status" value="1"/>
</dbReference>
<proteinExistence type="predicted"/>
<dbReference type="Proteomes" id="UP000000447">
    <property type="component" value="Chromosome"/>
</dbReference>
<dbReference type="KEGG" id="tro:trd_0512"/>
<dbReference type="InterPro" id="IPR012467">
    <property type="entry name" value="DUF1684"/>
</dbReference>
<dbReference type="RefSeq" id="WP_012641916.1">
    <property type="nucleotide sequence ID" value="NC_011959.1"/>
</dbReference>
<sequence>MEAKGACKVTRSAEATEAYIRRIEEYRKRRDEFFKSNENSPLLPEQRERFRGLRYYPVKPEYRFVVELQRDGVSQERVILGTTTGEPKEFIVAGRVTVEIEGKPVTFTVYREVGRGRYFLPFRDATAGSETYSVGRYLDPQETPDGKLVIDFNMAYNPYCAYNDRWTCPIPPRENIVDVPIRAGEMAYPDYVSITEQEKPSGPMPLIGG</sequence>
<dbReference type="HOGENOM" id="CLU_090976_1_0_0"/>
<dbReference type="eggNOG" id="COG3358">
    <property type="taxonomic scope" value="Bacteria"/>
</dbReference>
<dbReference type="PANTHER" id="PTHR41913:SF1">
    <property type="entry name" value="DUF1684 DOMAIN-CONTAINING PROTEIN"/>
    <property type="match status" value="1"/>
</dbReference>
<dbReference type="AlphaFoldDB" id="B9KYG6"/>
<dbReference type="OrthoDB" id="5493262at2"/>
<reference evidence="1 2" key="1">
    <citation type="journal article" date="2009" name="PLoS ONE">
        <title>Complete genome sequence of the aerobic CO-oxidizing thermophile Thermomicrobium roseum.</title>
        <authorList>
            <person name="Wu D."/>
            <person name="Raymond J."/>
            <person name="Wu M."/>
            <person name="Chatterji S."/>
            <person name="Ren Q."/>
            <person name="Graham J.E."/>
            <person name="Bryant D.A."/>
            <person name="Robb F."/>
            <person name="Colman A."/>
            <person name="Tallon L.J."/>
            <person name="Badger J.H."/>
            <person name="Madupu R."/>
            <person name="Ward N.L."/>
            <person name="Eisen J.A."/>
        </authorList>
    </citation>
    <scope>NUCLEOTIDE SEQUENCE [LARGE SCALE GENOMIC DNA]</scope>
    <source>
        <strain evidence="2">ATCC 27502 / DSM 5159 / P-2</strain>
    </source>
</reference>
<evidence type="ECO:0000313" key="1">
    <source>
        <dbReference type="EMBL" id="ACM05360.1"/>
    </source>
</evidence>
<accession>B9KYG6</accession>
<protein>
    <recommendedName>
        <fullName evidence="3">DUF1684 domain-containing protein</fullName>
    </recommendedName>
</protein>
<dbReference type="EMBL" id="CP001275">
    <property type="protein sequence ID" value="ACM05360.1"/>
    <property type="molecule type" value="Genomic_DNA"/>
</dbReference>
<evidence type="ECO:0008006" key="3">
    <source>
        <dbReference type="Google" id="ProtNLM"/>
    </source>
</evidence>
<evidence type="ECO:0000313" key="2">
    <source>
        <dbReference type="Proteomes" id="UP000000447"/>
    </source>
</evidence>